<dbReference type="GeneID" id="41587447"/>
<sequence>MEDVEIISKQTEILGEGPTWDRRNNKVYWVDIKGHLFRSFELSTGKIETVKTDGMISSLVPSRSGKMYATIGHRFTSIDPSTGKEKVLVETENSLENNRFNDGKVDPYGNYWAGTMDMNEKEPVASLYVYTKSGELRKVLGGQTISNGLAWDVNRMMFYHIDTPTRKVRSYTYNEKCELTNERIAVDFTTEVGFPDGMNIDTEGMIWVAHWGGHRISRWNPSTGKKLSEIIFPATNVTSCTFGGKNMTELFVSSAKLTSNQPADPKDIGGSIFRVDTGIKGVETYYYDDSKQKL</sequence>
<feature type="binding site" evidence="3">
    <location>
        <position position="147"/>
    </location>
    <ligand>
        <name>a divalent metal cation</name>
        <dbReference type="ChEBI" id="CHEBI:60240"/>
    </ligand>
</feature>
<feature type="binding site" evidence="3">
    <location>
        <position position="16"/>
    </location>
    <ligand>
        <name>a divalent metal cation</name>
        <dbReference type="ChEBI" id="CHEBI:60240"/>
    </ligand>
</feature>
<dbReference type="GO" id="GO:0004341">
    <property type="term" value="F:gluconolactonase activity"/>
    <property type="evidence" value="ECO:0007669"/>
    <property type="project" value="TreeGrafter"/>
</dbReference>
<dbReference type="Pfam" id="PF08450">
    <property type="entry name" value="SGL"/>
    <property type="match status" value="1"/>
</dbReference>
<dbReference type="RefSeq" id="WP_077075794.1">
    <property type="nucleotide sequence ID" value="NZ_LT671858.1"/>
</dbReference>
<dbReference type="GO" id="GO:0019853">
    <property type="term" value="P:L-ascorbic acid biosynthetic process"/>
    <property type="evidence" value="ECO:0007669"/>
    <property type="project" value="TreeGrafter"/>
</dbReference>
<gene>
    <name evidence="6" type="ORF">CPM_0109</name>
    <name evidence="5" type="ORF">CSP5_0139</name>
</gene>
<keyword evidence="3" id="KW-0479">Metal-binding</keyword>
<evidence type="ECO:0000313" key="6">
    <source>
        <dbReference type="EMBL" id="SJK84004.1"/>
    </source>
</evidence>
<proteinExistence type="inferred from homology"/>
<evidence type="ECO:0000313" key="7">
    <source>
        <dbReference type="Proteomes" id="UP000187822"/>
    </source>
</evidence>
<feature type="active site" description="Proton donor/acceptor" evidence="2">
    <location>
        <position position="196"/>
    </location>
</feature>
<name>A0A1N5SA42_9ARCH</name>
<dbReference type="PANTHER" id="PTHR10907:SF47">
    <property type="entry name" value="REGUCALCIN"/>
    <property type="match status" value="1"/>
</dbReference>
<dbReference type="KEGG" id="cdiv:CPM_0109"/>
<dbReference type="STRING" id="1673428.CPM_0109"/>
<evidence type="ECO:0000259" key="4">
    <source>
        <dbReference type="Pfam" id="PF08450"/>
    </source>
</evidence>
<dbReference type="PANTHER" id="PTHR10907">
    <property type="entry name" value="REGUCALCIN"/>
    <property type="match status" value="1"/>
</dbReference>
<feature type="binding site" evidence="3">
    <location>
        <position position="101"/>
    </location>
    <ligand>
        <name>substrate</name>
    </ligand>
</feature>
<accession>A0A1N5SA42</accession>
<dbReference type="GO" id="GO:0005509">
    <property type="term" value="F:calcium ion binding"/>
    <property type="evidence" value="ECO:0007669"/>
    <property type="project" value="TreeGrafter"/>
</dbReference>
<feature type="binding site" evidence="3">
    <location>
        <position position="99"/>
    </location>
    <ligand>
        <name>substrate</name>
    </ligand>
</feature>
<feature type="binding site" evidence="3">
    <location>
        <position position="196"/>
    </location>
    <ligand>
        <name>a divalent metal cation</name>
        <dbReference type="ChEBI" id="CHEBI:60240"/>
    </ligand>
</feature>
<dbReference type="OrthoDB" id="341532at2157"/>
<dbReference type="PRINTS" id="PR01790">
    <property type="entry name" value="SMP30FAMILY"/>
</dbReference>
<dbReference type="InterPro" id="IPR005511">
    <property type="entry name" value="SMP-30"/>
</dbReference>
<reference evidence="5 8" key="1">
    <citation type="submission" date="2016-04" db="EMBL/GenBank/DDBJ databases">
        <authorList>
            <person name="Evans L.H."/>
            <person name="Alamgir A."/>
            <person name="Owens N."/>
            <person name="Weber N.D."/>
            <person name="Virtaneva K."/>
            <person name="Barbian K."/>
            <person name="Babar A."/>
            <person name="Rosenke K."/>
        </authorList>
    </citation>
    <scope>NUCLEOTIDE SEQUENCE [LARGE SCALE GENOMIC DNA]</scope>
    <source>
        <strain evidence="5">S5</strain>
        <strain evidence="8">S5(T) (JCM 30642 \VKM B-2941)</strain>
    </source>
</reference>
<feature type="domain" description="SMP-30/Gluconolactonase/LRE-like region" evidence="4">
    <location>
        <begin position="14"/>
        <end position="255"/>
    </location>
</feature>
<keyword evidence="7" id="KW-1185">Reference proteome</keyword>
<comment type="cofactor">
    <cofactor evidence="3">
        <name>Zn(2+)</name>
        <dbReference type="ChEBI" id="CHEBI:29105"/>
    </cofactor>
    <text evidence="3">Binds 1 divalent metal cation per subunit.</text>
</comment>
<evidence type="ECO:0000313" key="8">
    <source>
        <dbReference type="Proteomes" id="UP000195607"/>
    </source>
</evidence>
<dbReference type="Gene3D" id="2.120.10.30">
    <property type="entry name" value="TolB, C-terminal domain"/>
    <property type="match status" value="1"/>
</dbReference>
<evidence type="ECO:0000256" key="3">
    <source>
        <dbReference type="PIRSR" id="PIRSR605511-2"/>
    </source>
</evidence>
<dbReference type="AlphaFoldDB" id="A0A1N5SA42"/>
<dbReference type="InterPro" id="IPR011042">
    <property type="entry name" value="6-blade_b-propeller_TolB-like"/>
</dbReference>
<evidence type="ECO:0000256" key="1">
    <source>
        <dbReference type="ARBA" id="ARBA00008853"/>
    </source>
</evidence>
<dbReference type="EMBL" id="LT671858">
    <property type="protein sequence ID" value="SIM32817.1"/>
    <property type="molecule type" value="Genomic_DNA"/>
</dbReference>
<dbReference type="EMBL" id="LT719092">
    <property type="protein sequence ID" value="SJK84004.1"/>
    <property type="molecule type" value="Genomic_DNA"/>
</dbReference>
<evidence type="ECO:0000313" key="5">
    <source>
        <dbReference type="EMBL" id="SIM32817.1"/>
    </source>
</evidence>
<organism evidence="5 8">
    <name type="scientific">Cuniculiplasma divulgatum</name>
    <dbReference type="NCBI Taxonomy" id="1673428"/>
    <lineage>
        <taxon>Archaea</taxon>
        <taxon>Methanobacteriati</taxon>
        <taxon>Thermoplasmatota</taxon>
        <taxon>Thermoplasmata</taxon>
        <taxon>Thermoplasmatales</taxon>
        <taxon>Cuniculiplasmataceae</taxon>
        <taxon>Cuniculiplasma</taxon>
    </lineage>
</organism>
<comment type="similarity">
    <text evidence="1">Belongs to the SMP-30/CGR1 family.</text>
</comment>
<dbReference type="Proteomes" id="UP000195607">
    <property type="component" value="Chromosome I"/>
</dbReference>
<dbReference type="Proteomes" id="UP000187822">
    <property type="component" value="Chromosome I"/>
</dbReference>
<reference evidence="7" key="3">
    <citation type="submission" date="2016-06" db="EMBL/GenBank/DDBJ databases">
        <authorList>
            <person name="Toshchakov V.S."/>
        </authorList>
    </citation>
    <scope>NUCLEOTIDE SEQUENCE [LARGE SCALE GENOMIC DNA]</scope>
    <source>
        <strain>PM4 (JCM 30641</strain>
        <strain evidence="7">\VKM B-2940)</strain>
    </source>
</reference>
<reference evidence="6" key="2">
    <citation type="submission" date="2016-06" db="EMBL/GenBank/DDBJ databases">
        <authorList>
            <person name="Olsen C.W."/>
            <person name="Carey S."/>
            <person name="Hinshaw L."/>
            <person name="Karasin A.I."/>
        </authorList>
    </citation>
    <scope>NUCLEOTIDE SEQUENCE [LARGE SCALE GENOMIC DNA]</scope>
    <source>
        <strain evidence="6">PM4</strain>
    </source>
</reference>
<protein>
    <submittedName>
        <fullName evidence="5">Gluconolactonase</fullName>
    </submittedName>
</protein>
<dbReference type="SUPFAM" id="SSF63829">
    <property type="entry name" value="Calcium-dependent phosphotriesterase"/>
    <property type="match status" value="1"/>
</dbReference>
<dbReference type="InterPro" id="IPR013658">
    <property type="entry name" value="SGL"/>
</dbReference>
<keyword evidence="3" id="KW-0862">Zinc</keyword>
<evidence type="ECO:0000256" key="2">
    <source>
        <dbReference type="PIRSR" id="PIRSR605511-1"/>
    </source>
</evidence>